<reference evidence="1" key="1">
    <citation type="submission" date="2014-09" db="EMBL/GenBank/DDBJ databases">
        <authorList>
            <person name="Magalhaes I.L.F."/>
            <person name="Oliveira U."/>
            <person name="Santos F.R."/>
            <person name="Vidigal T.H.D.A."/>
            <person name="Brescovit A.D."/>
            <person name="Santos A.J."/>
        </authorList>
    </citation>
    <scope>NUCLEOTIDE SEQUENCE</scope>
    <source>
        <tissue evidence="1">Shoot tissue taken approximately 20 cm above the soil surface</tissue>
    </source>
</reference>
<name>A0A0A9DFM3_ARUDO</name>
<evidence type="ECO:0000313" key="1">
    <source>
        <dbReference type="EMBL" id="JAD87404.1"/>
    </source>
</evidence>
<sequence length="129" mass="14869">MFGLMKVARKSRSLQNSGKIVKHKLSMTDRIIVFSLGAQNKTLLSISCHVSLRFVLLCFYKYMRSSCFHAYVCCTTSVQFTCHLGHQYDLLGTCLTINCSKYMLSKFNLRYNDQIILITIYAFQYSCDS</sequence>
<dbReference type="EMBL" id="GBRH01210491">
    <property type="protein sequence ID" value="JAD87404.1"/>
    <property type="molecule type" value="Transcribed_RNA"/>
</dbReference>
<proteinExistence type="predicted"/>
<organism evidence="1">
    <name type="scientific">Arundo donax</name>
    <name type="common">Giant reed</name>
    <name type="synonym">Donax arundinaceus</name>
    <dbReference type="NCBI Taxonomy" id="35708"/>
    <lineage>
        <taxon>Eukaryota</taxon>
        <taxon>Viridiplantae</taxon>
        <taxon>Streptophyta</taxon>
        <taxon>Embryophyta</taxon>
        <taxon>Tracheophyta</taxon>
        <taxon>Spermatophyta</taxon>
        <taxon>Magnoliopsida</taxon>
        <taxon>Liliopsida</taxon>
        <taxon>Poales</taxon>
        <taxon>Poaceae</taxon>
        <taxon>PACMAD clade</taxon>
        <taxon>Arundinoideae</taxon>
        <taxon>Arundineae</taxon>
        <taxon>Arundo</taxon>
    </lineage>
</organism>
<accession>A0A0A9DFM3</accession>
<dbReference type="AlphaFoldDB" id="A0A0A9DFM3"/>
<protein>
    <submittedName>
        <fullName evidence="1">Uncharacterized protein</fullName>
    </submittedName>
</protein>
<reference evidence="1" key="2">
    <citation type="journal article" date="2015" name="Data Brief">
        <title>Shoot transcriptome of the giant reed, Arundo donax.</title>
        <authorList>
            <person name="Barrero R.A."/>
            <person name="Guerrero F.D."/>
            <person name="Moolhuijzen P."/>
            <person name="Goolsby J.A."/>
            <person name="Tidwell J."/>
            <person name="Bellgard S.E."/>
            <person name="Bellgard M.I."/>
        </authorList>
    </citation>
    <scope>NUCLEOTIDE SEQUENCE</scope>
    <source>
        <tissue evidence="1">Shoot tissue taken approximately 20 cm above the soil surface</tissue>
    </source>
</reference>